<name>A0ABZ1P544_STRVL</name>
<dbReference type="InterPro" id="IPR001387">
    <property type="entry name" value="Cro/C1-type_HTH"/>
</dbReference>
<evidence type="ECO:0000259" key="2">
    <source>
        <dbReference type="PROSITE" id="PS50943"/>
    </source>
</evidence>
<evidence type="ECO:0000256" key="1">
    <source>
        <dbReference type="SAM" id="MobiDB-lite"/>
    </source>
</evidence>
<gene>
    <name evidence="3" type="ORF">OHB29_42990</name>
</gene>
<feature type="compositionally biased region" description="Basic residues" evidence="1">
    <location>
        <begin position="1"/>
        <end position="14"/>
    </location>
</feature>
<sequence length="80" mass="8661">MSKTTGKLHPRPHPNLRPDDHPLPLEQDPVCHNALIDLEHGRAAGTVTTWHALAHAFDVPIEQLLGSLCDDHTPPGPKGA</sequence>
<accession>A0ABZ1P544</accession>
<evidence type="ECO:0000313" key="4">
    <source>
        <dbReference type="Proteomes" id="UP001341259"/>
    </source>
</evidence>
<evidence type="ECO:0000313" key="3">
    <source>
        <dbReference type="EMBL" id="WUG99173.1"/>
    </source>
</evidence>
<proteinExistence type="predicted"/>
<dbReference type="PROSITE" id="PS50943">
    <property type="entry name" value="HTH_CROC1"/>
    <property type="match status" value="1"/>
</dbReference>
<dbReference type="RefSeq" id="WP_328347705.1">
    <property type="nucleotide sequence ID" value="NZ_CP107906.1"/>
</dbReference>
<feature type="domain" description="HTH cro/C1-type" evidence="2">
    <location>
        <begin position="32"/>
        <end position="64"/>
    </location>
</feature>
<protein>
    <recommendedName>
        <fullName evidence="2">HTH cro/C1-type domain-containing protein</fullName>
    </recommendedName>
</protein>
<feature type="region of interest" description="Disordered" evidence="1">
    <location>
        <begin position="1"/>
        <end position="26"/>
    </location>
</feature>
<organism evidence="3 4">
    <name type="scientific">Streptomyces violaceus</name>
    <name type="common">Streptomyces venezuelae</name>
    <dbReference type="NCBI Taxonomy" id="1936"/>
    <lineage>
        <taxon>Bacteria</taxon>
        <taxon>Bacillati</taxon>
        <taxon>Actinomycetota</taxon>
        <taxon>Actinomycetes</taxon>
        <taxon>Kitasatosporales</taxon>
        <taxon>Streptomycetaceae</taxon>
        <taxon>Streptomyces</taxon>
    </lineage>
</organism>
<dbReference type="Proteomes" id="UP001341259">
    <property type="component" value="Chromosome"/>
</dbReference>
<keyword evidence="4" id="KW-1185">Reference proteome</keyword>
<dbReference type="EMBL" id="CP107906">
    <property type="protein sequence ID" value="WUG99173.1"/>
    <property type="molecule type" value="Genomic_DNA"/>
</dbReference>
<reference evidence="3 4" key="1">
    <citation type="submission" date="2022-10" db="EMBL/GenBank/DDBJ databases">
        <title>The complete genomes of actinobacterial strains from the NBC collection.</title>
        <authorList>
            <person name="Joergensen T.S."/>
            <person name="Alvarez Arevalo M."/>
            <person name="Sterndorff E.B."/>
            <person name="Faurdal D."/>
            <person name="Vuksanovic O."/>
            <person name="Mourched A.-S."/>
            <person name="Charusanti P."/>
            <person name="Shaw S."/>
            <person name="Blin K."/>
            <person name="Weber T."/>
        </authorList>
    </citation>
    <scope>NUCLEOTIDE SEQUENCE [LARGE SCALE GENOMIC DNA]</scope>
    <source>
        <strain evidence="3 4">NBC_00456</strain>
    </source>
</reference>